<comment type="caution">
    <text evidence="5">The sequence shown here is derived from an EMBL/GenBank/DDBJ whole genome shotgun (WGS) entry which is preliminary data.</text>
</comment>
<sequence>MNDSACLVQDCDLISNNSESITIDSTESRHKSISDDDNDGDGDDGKQQTTLDQFSALITINPNNDDHNHVKGDDVDDDHQLSLNILGKTSRVSFPDDDHLITGYLEPANPWEQAHGVTLKSLLKAYEESCEKHGSIPLKNVISQLEKLDLTSNNERHPELSLKNEELTKATSEPLEEIFRRLQFIKIDLESSGLDDESAETLFDIFEYYESAKHVNISHNGNIGARGWLACGLMIKRTLCLEQLDIRDIVLTQQHMNILKRPLQFAAHLQTLKLENCGLAGRAFVILAAALKVCTGLKELHLADNNLAKCDAVLLGGMLKINHHLQLLDVSNNNLQDGGVKEILKGLIAQAIEEHNEARGLGVLILWNNHFGRDSSDVFSDVLMHSKTLETLNIGQNAMGDEFLEVCKNSLRRNQTLLQLGVQSTGLISKGILALAEIIEMNDTLERIDLRDNNLQLTGLTFLSLALKKNTSVTRIDLDEKAISKIPAMADQYLELINEIRGYCERNEELHDKDSSTSESTSPEHRSRVSSVSSRKISLTCQTLPARSPPLTGTTSEVIAVGTTKTSSSLPSTSTMQTAKRTTGGRLRSPAPSPIPSPVASPIPSPSRNRFVVSRVSETSLSSTNSSDSSSPVTPPPSFSSSPTISSSPSSSSSSSASSTSTCFFPPDGSRFRVTIVTPALKINETEFTDSDDSDSVFIDQPSVRPEIRPPIVEKPLELNFKPSNIDSAPQSNLPTKSTSSSEEINNLSELRLESVTKVPDLSAEDSELNRTTIKSSFTTEITQNFTTDIITPTFKSEIIIPTLSTESNLNLSDGTDSTLPTVEFRPDETLIRPNVLNEFVESNSVEINQSEEAIMPTQSKETIVSFGQSEEAIMPTQSKETIVSFGQSEEAIMPTQSKETIVSFGQSEEAIMPTQSKETIVSFGQSEEAIMPTQSKETIVSFGQSEEAIMPTQSKETIVSFGQSEEAIMPTQSKETIVSFGQSEEAIMPTQSKETIVSFGQSEEAIMPTQSEETIVNLGQSKEAIMPIQSKEAIIPIQSEETIVNLAQSEEIIMPTQSKEAIIATQSNGTIVNLGQSEETIIPTQSKETIMAAKTEETIVSFGQSKEAIMATESKEAVMPTQPTETIVNPTQSKEAIVRHTECKESIETLRPESSEKRLDSNGLRLRELEIEESSHSNERLIDFSDSNEPEDSSAVPTDGKNDYSSTLPTIESKLDTRPVTLTEQSIVESRAQSSNPSSSLDRLLSLFQNPGSLFTASAFEPTVHNYTSPFSHVSSMMALGDKFQKFLREGLIDSNDNCKKESSDCAFKGSKVPVEDNNHLKNDLTLPMTLNVTNCDNTNISINHPNLINNDTHLLSNLTCDISVNNLLDDITVDKDHNNILVDDSNDLLHPEVEIIYEHCESFDDHQNQIESNDEEASFSQNLLIDRSVDRSVAHRNSQDSGIEETNTCEDNLDGFAGSLDSGIESECSSVCVKTDEIVNDEADDIARDGGVNDNDNDNDNNDDRRRLEEIKKALNIPVSNNDDDICSNS</sequence>
<dbReference type="InterPro" id="IPR032675">
    <property type="entry name" value="LRR_dom_sf"/>
</dbReference>
<dbReference type="EMBL" id="CAJNRD030001114">
    <property type="protein sequence ID" value="CAG5074123.1"/>
    <property type="molecule type" value="Genomic_DNA"/>
</dbReference>
<feature type="region of interest" description="Disordered" evidence="4">
    <location>
        <begin position="1171"/>
        <end position="1220"/>
    </location>
</feature>
<feature type="compositionally biased region" description="Pro residues" evidence="4">
    <location>
        <begin position="591"/>
        <end position="605"/>
    </location>
</feature>
<feature type="compositionally biased region" description="Basic and acidic residues" evidence="4">
    <location>
        <begin position="509"/>
        <end position="527"/>
    </location>
</feature>
<reference evidence="5" key="1">
    <citation type="submission" date="2021-04" db="EMBL/GenBank/DDBJ databases">
        <authorList>
            <person name="Chebbi M.A.C M."/>
        </authorList>
    </citation>
    <scope>NUCLEOTIDE SEQUENCE</scope>
</reference>
<proteinExistence type="inferred from homology"/>
<name>A0A8J2E1M6_COTCN</name>
<accession>A0A8J2E1M6</accession>
<dbReference type="InterPro" id="IPR051279">
    <property type="entry name" value="PP1-Reg/Actin-Interact_Protein"/>
</dbReference>
<dbReference type="InterPro" id="IPR001611">
    <property type="entry name" value="Leu-rich_rpt"/>
</dbReference>
<dbReference type="Gene3D" id="3.80.10.10">
    <property type="entry name" value="Ribonuclease Inhibitor"/>
    <property type="match status" value="1"/>
</dbReference>
<protein>
    <submittedName>
        <fullName evidence="5">Similar to ppp1r37: Protein phosphatase 1 regulatory subunit 37 (Danio rerio)</fullName>
    </submittedName>
</protein>
<dbReference type="SMART" id="SM00368">
    <property type="entry name" value="LRR_RI"/>
    <property type="match status" value="7"/>
</dbReference>
<keyword evidence="6" id="KW-1185">Reference proteome</keyword>
<comment type="similarity">
    <text evidence="3">Belongs to the PPP1R37 family.</text>
</comment>
<feature type="compositionally biased region" description="Low complexity" evidence="4">
    <location>
        <begin position="639"/>
        <end position="662"/>
    </location>
</feature>
<dbReference type="PANTHER" id="PTHR24112:SF9">
    <property type="entry name" value="PROTEIN PHOSPHATASE 1 REGULATORY SUBUNIT 37"/>
    <property type="match status" value="1"/>
</dbReference>
<keyword evidence="2" id="KW-0677">Repeat</keyword>
<evidence type="ECO:0000313" key="5">
    <source>
        <dbReference type="EMBL" id="CAG5074123.1"/>
    </source>
</evidence>
<feature type="compositionally biased region" description="Low complexity" evidence="4">
    <location>
        <begin position="617"/>
        <end position="632"/>
    </location>
</feature>
<dbReference type="Pfam" id="PF13516">
    <property type="entry name" value="LRR_6"/>
    <property type="match status" value="2"/>
</dbReference>
<gene>
    <name evidence="5" type="ORF">HICCMSTLAB_LOCUS895</name>
</gene>
<feature type="compositionally biased region" description="Basic and acidic residues" evidence="4">
    <location>
        <begin position="1171"/>
        <end position="1184"/>
    </location>
</feature>
<evidence type="ECO:0000256" key="4">
    <source>
        <dbReference type="SAM" id="MobiDB-lite"/>
    </source>
</evidence>
<feature type="region of interest" description="Disordered" evidence="4">
    <location>
        <begin position="562"/>
        <end position="664"/>
    </location>
</feature>
<evidence type="ECO:0000256" key="3">
    <source>
        <dbReference type="ARBA" id="ARBA00038315"/>
    </source>
</evidence>
<feature type="region of interest" description="Disordered" evidence="4">
    <location>
        <begin position="721"/>
        <end position="745"/>
    </location>
</feature>
<feature type="region of interest" description="Disordered" evidence="4">
    <location>
        <begin position="1485"/>
        <end position="1506"/>
    </location>
</feature>
<organism evidence="5 6">
    <name type="scientific">Cotesia congregata</name>
    <name type="common">Parasitoid wasp</name>
    <name type="synonym">Apanteles congregatus</name>
    <dbReference type="NCBI Taxonomy" id="51543"/>
    <lineage>
        <taxon>Eukaryota</taxon>
        <taxon>Metazoa</taxon>
        <taxon>Ecdysozoa</taxon>
        <taxon>Arthropoda</taxon>
        <taxon>Hexapoda</taxon>
        <taxon>Insecta</taxon>
        <taxon>Pterygota</taxon>
        <taxon>Neoptera</taxon>
        <taxon>Endopterygota</taxon>
        <taxon>Hymenoptera</taxon>
        <taxon>Apocrita</taxon>
        <taxon>Ichneumonoidea</taxon>
        <taxon>Braconidae</taxon>
        <taxon>Microgastrinae</taxon>
        <taxon>Cotesia</taxon>
    </lineage>
</organism>
<feature type="region of interest" description="Disordered" evidence="4">
    <location>
        <begin position="22"/>
        <end position="48"/>
    </location>
</feature>
<feature type="region of interest" description="Disordered" evidence="4">
    <location>
        <begin position="509"/>
        <end position="534"/>
    </location>
</feature>
<dbReference type="SUPFAM" id="SSF52047">
    <property type="entry name" value="RNI-like"/>
    <property type="match status" value="1"/>
</dbReference>
<dbReference type="PANTHER" id="PTHR24112">
    <property type="entry name" value="LEUCINE-RICH REPEAT, ISOFORM F-RELATED"/>
    <property type="match status" value="1"/>
</dbReference>
<feature type="compositionally biased region" description="Low complexity" evidence="4">
    <location>
        <begin position="563"/>
        <end position="575"/>
    </location>
</feature>
<dbReference type="Proteomes" id="UP000786811">
    <property type="component" value="Unassembled WGS sequence"/>
</dbReference>
<evidence type="ECO:0000256" key="2">
    <source>
        <dbReference type="ARBA" id="ARBA00022737"/>
    </source>
</evidence>
<evidence type="ECO:0000313" key="6">
    <source>
        <dbReference type="Proteomes" id="UP000786811"/>
    </source>
</evidence>
<evidence type="ECO:0000256" key="1">
    <source>
        <dbReference type="ARBA" id="ARBA00022614"/>
    </source>
</evidence>
<keyword evidence="1" id="KW-0433">Leucine-rich repeat</keyword>
<dbReference type="OrthoDB" id="10034042at2759"/>
<feature type="compositionally biased region" description="Polar residues" evidence="4">
    <location>
        <begin position="722"/>
        <end position="737"/>
    </location>
</feature>